<feature type="chain" id="PRO_5020863808" description="4Fe-4S ferredoxin-type domain-containing protein" evidence="1">
    <location>
        <begin position="27"/>
        <end position="224"/>
    </location>
</feature>
<feature type="signal peptide" evidence="1">
    <location>
        <begin position="1"/>
        <end position="26"/>
    </location>
</feature>
<reference evidence="2 3" key="1">
    <citation type="submission" date="2017-03" db="EMBL/GenBank/DDBJ databases">
        <title>Genomes of endolithic fungi from Antarctica.</title>
        <authorList>
            <person name="Coleine C."/>
            <person name="Masonjones S."/>
            <person name="Stajich J.E."/>
        </authorList>
    </citation>
    <scope>NUCLEOTIDE SEQUENCE [LARGE SCALE GENOMIC DNA]</scope>
    <source>
        <strain evidence="2 3">CCFEE 5311</strain>
    </source>
</reference>
<accession>A0A4U0UG79</accession>
<dbReference type="AlphaFoldDB" id="A0A4U0UG79"/>
<evidence type="ECO:0000313" key="3">
    <source>
        <dbReference type="Proteomes" id="UP000310066"/>
    </source>
</evidence>
<gene>
    <name evidence="2" type="ORF">B0A54_13745</name>
</gene>
<sequence>MPRSPVVRRPLRHSLVLLSLLDITNAQTYYFSGAVQINGATCSTCGTGSGAVQAQCPAANPNRCDSIGASDYCCPSGNTCNWANSQVACCPSGCTCSGWQAAGGYNGPVQSTYYQQPSTYYQQPTTYYTQPQATQAGGGVVVVTEQATSAYGQQHTTTEVVYGGNYCSTYTAQGPQVPTTARGECGTILIVPASEAIQQALSWVKLGTLVIGLQALGVLAFAGR</sequence>
<evidence type="ECO:0000313" key="2">
    <source>
        <dbReference type="EMBL" id="TKA34601.1"/>
    </source>
</evidence>
<protein>
    <recommendedName>
        <fullName evidence="4">4Fe-4S ferredoxin-type domain-containing protein</fullName>
    </recommendedName>
</protein>
<evidence type="ECO:0008006" key="4">
    <source>
        <dbReference type="Google" id="ProtNLM"/>
    </source>
</evidence>
<name>A0A4U0UG79_9PEZI</name>
<dbReference type="EMBL" id="NAJP01000078">
    <property type="protein sequence ID" value="TKA34601.1"/>
    <property type="molecule type" value="Genomic_DNA"/>
</dbReference>
<dbReference type="OrthoDB" id="2426396at2759"/>
<keyword evidence="1" id="KW-0732">Signal</keyword>
<evidence type="ECO:0000256" key="1">
    <source>
        <dbReference type="SAM" id="SignalP"/>
    </source>
</evidence>
<organism evidence="2 3">
    <name type="scientific">Friedmanniomyces endolithicus</name>
    <dbReference type="NCBI Taxonomy" id="329885"/>
    <lineage>
        <taxon>Eukaryota</taxon>
        <taxon>Fungi</taxon>
        <taxon>Dikarya</taxon>
        <taxon>Ascomycota</taxon>
        <taxon>Pezizomycotina</taxon>
        <taxon>Dothideomycetes</taxon>
        <taxon>Dothideomycetidae</taxon>
        <taxon>Mycosphaerellales</taxon>
        <taxon>Teratosphaeriaceae</taxon>
        <taxon>Friedmanniomyces</taxon>
    </lineage>
</organism>
<proteinExistence type="predicted"/>
<comment type="caution">
    <text evidence="2">The sequence shown here is derived from an EMBL/GenBank/DDBJ whole genome shotgun (WGS) entry which is preliminary data.</text>
</comment>
<dbReference type="Proteomes" id="UP000310066">
    <property type="component" value="Unassembled WGS sequence"/>
</dbReference>